<dbReference type="EMBL" id="CAJSLV010000064">
    <property type="protein sequence ID" value="CAG6395642.1"/>
    <property type="molecule type" value="Genomic_DNA"/>
</dbReference>
<evidence type="ECO:0000313" key="1">
    <source>
        <dbReference type="EMBL" id="CAG6395642.1"/>
    </source>
</evidence>
<organism evidence="1 2">
    <name type="scientific">Actinacidiphila cocklensis</name>
    <dbReference type="NCBI Taxonomy" id="887465"/>
    <lineage>
        <taxon>Bacteria</taxon>
        <taxon>Bacillati</taxon>
        <taxon>Actinomycetota</taxon>
        <taxon>Actinomycetes</taxon>
        <taxon>Kitasatosporales</taxon>
        <taxon>Streptomycetaceae</taxon>
        <taxon>Actinacidiphila</taxon>
    </lineage>
</organism>
<protein>
    <submittedName>
        <fullName evidence="1">Uncharacterized protein</fullName>
    </submittedName>
</protein>
<dbReference type="AlphaFoldDB" id="A0A9W4DXD7"/>
<evidence type="ECO:0000313" key="2">
    <source>
        <dbReference type="Proteomes" id="UP001152519"/>
    </source>
</evidence>
<accession>A0A9W4DXD7</accession>
<name>A0A9W4DXD7_9ACTN</name>
<dbReference type="Proteomes" id="UP001152519">
    <property type="component" value="Unassembled WGS sequence"/>
</dbReference>
<comment type="caution">
    <text evidence="1">The sequence shown here is derived from an EMBL/GenBank/DDBJ whole genome shotgun (WGS) entry which is preliminary data.</text>
</comment>
<keyword evidence="2" id="KW-1185">Reference proteome</keyword>
<sequence>MDELSAADWLVGSGWGSGAEPMRLITFGPPGFAAYARLRFIPDPAGPGLSEADVFLPEDHPSEIEQSRIALRTLASGSEAADCYFCVWEGYTGSFLSPELTRGPLVTLPHRRYVLFAGPLAEVERWEDHFGAGRPCPPPAFAWPADHAWCFTSDVDPHWAGIAASAAAVTSLTTHPSLDVVPASPDRPPQAYDS</sequence>
<reference evidence="1" key="1">
    <citation type="submission" date="2021-05" db="EMBL/GenBank/DDBJ databases">
        <authorList>
            <person name="Arsene-Ploetze F."/>
        </authorList>
    </citation>
    <scope>NUCLEOTIDE SEQUENCE</scope>
    <source>
        <strain evidence="1">DSM 42138</strain>
    </source>
</reference>
<proteinExistence type="predicted"/>
<gene>
    <name evidence="1" type="ORF">SCOCK_340066</name>
</gene>